<dbReference type="OrthoDB" id="2951834at2759"/>
<proteinExistence type="predicted"/>
<dbReference type="PANTHER" id="PTHR42085:SF4">
    <property type="entry name" value="F-BOX DOMAIN-CONTAINING PROTEIN"/>
    <property type="match status" value="1"/>
</dbReference>
<organism evidence="2 3">
    <name type="scientific">Rhizodiscina lignyota</name>
    <dbReference type="NCBI Taxonomy" id="1504668"/>
    <lineage>
        <taxon>Eukaryota</taxon>
        <taxon>Fungi</taxon>
        <taxon>Dikarya</taxon>
        <taxon>Ascomycota</taxon>
        <taxon>Pezizomycotina</taxon>
        <taxon>Dothideomycetes</taxon>
        <taxon>Pleosporomycetidae</taxon>
        <taxon>Aulographales</taxon>
        <taxon>Rhizodiscinaceae</taxon>
        <taxon>Rhizodiscina</taxon>
    </lineage>
</organism>
<keyword evidence="3" id="KW-1185">Reference proteome</keyword>
<gene>
    <name evidence="2" type="ORF">NA57DRAFT_51711</name>
</gene>
<evidence type="ECO:0000313" key="2">
    <source>
        <dbReference type="EMBL" id="KAF2104919.1"/>
    </source>
</evidence>
<dbReference type="Pfam" id="PF24864">
    <property type="entry name" value="DUF7730"/>
    <property type="match status" value="1"/>
</dbReference>
<dbReference type="InterPro" id="IPR056632">
    <property type="entry name" value="DUF7730"/>
</dbReference>
<reference evidence="2" key="1">
    <citation type="journal article" date="2020" name="Stud. Mycol.">
        <title>101 Dothideomycetes genomes: a test case for predicting lifestyles and emergence of pathogens.</title>
        <authorList>
            <person name="Haridas S."/>
            <person name="Albert R."/>
            <person name="Binder M."/>
            <person name="Bloem J."/>
            <person name="Labutti K."/>
            <person name="Salamov A."/>
            <person name="Andreopoulos B."/>
            <person name="Baker S."/>
            <person name="Barry K."/>
            <person name="Bills G."/>
            <person name="Bluhm B."/>
            <person name="Cannon C."/>
            <person name="Castanera R."/>
            <person name="Culley D."/>
            <person name="Daum C."/>
            <person name="Ezra D."/>
            <person name="Gonzalez J."/>
            <person name="Henrissat B."/>
            <person name="Kuo A."/>
            <person name="Liang C."/>
            <person name="Lipzen A."/>
            <person name="Lutzoni F."/>
            <person name="Magnuson J."/>
            <person name="Mondo S."/>
            <person name="Nolan M."/>
            <person name="Ohm R."/>
            <person name="Pangilinan J."/>
            <person name="Park H.-J."/>
            <person name="Ramirez L."/>
            <person name="Alfaro M."/>
            <person name="Sun H."/>
            <person name="Tritt A."/>
            <person name="Yoshinaga Y."/>
            <person name="Zwiers L.-H."/>
            <person name="Turgeon B."/>
            <person name="Goodwin S."/>
            <person name="Spatafora J."/>
            <person name="Crous P."/>
            <person name="Grigoriev I."/>
        </authorList>
    </citation>
    <scope>NUCLEOTIDE SEQUENCE</scope>
    <source>
        <strain evidence="2">CBS 133067</strain>
    </source>
</reference>
<evidence type="ECO:0000313" key="3">
    <source>
        <dbReference type="Proteomes" id="UP000799772"/>
    </source>
</evidence>
<dbReference type="Proteomes" id="UP000799772">
    <property type="component" value="Unassembled WGS sequence"/>
</dbReference>
<evidence type="ECO:0000259" key="1">
    <source>
        <dbReference type="Pfam" id="PF24864"/>
    </source>
</evidence>
<accession>A0A9P4MGY9</accession>
<sequence length="253" mass="28475">MPNTEELPILSYDELYYEPQPQSRLLSLPTEIRLEIYYHLLILPSDLPPSLRTLAGRNHLSSYLYKLSSSSSDHPNPADALIHPQILATCRQCCEEAIPILYKCNTFTAHPSLLTSLPSLPPLQKSITSSRVLCMIRRWHVQVRLDCDPRYSRDQVTQAFSAAEELEVECWQAMYGGADPLAVLGKFAGVRGVRRVTVKGSMGADWIKRMEQSMRKPVKEVGNANVEEGDWGVVEREVVGGGRCYELWTNGGR</sequence>
<name>A0A9P4MGY9_9PEZI</name>
<dbReference type="InterPro" id="IPR038883">
    <property type="entry name" value="AN11006-like"/>
</dbReference>
<feature type="domain" description="DUF7730" evidence="1">
    <location>
        <begin position="85"/>
        <end position="223"/>
    </location>
</feature>
<dbReference type="EMBL" id="ML978121">
    <property type="protein sequence ID" value="KAF2104919.1"/>
    <property type="molecule type" value="Genomic_DNA"/>
</dbReference>
<comment type="caution">
    <text evidence="2">The sequence shown here is derived from an EMBL/GenBank/DDBJ whole genome shotgun (WGS) entry which is preliminary data.</text>
</comment>
<dbReference type="PANTHER" id="PTHR42085">
    <property type="entry name" value="F-BOX DOMAIN-CONTAINING PROTEIN"/>
    <property type="match status" value="1"/>
</dbReference>
<protein>
    <recommendedName>
        <fullName evidence="1">DUF7730 domain-containing protein</fullName>
    </recommendedName>
</protein>
<dbReference type="AlphaFoldDB" id="A0A9P4MGY9"/>